<sequence length="327" mass="38395">MENACFPIQVKAIDHLFAGMCPPIVDMGSSLPCDPLLGLKAYVPKRGTQCTIPHWPEPEARIISSGYCVSNMSDTEDVQYEGQEEEVEEVVEEEQEEVDDPAEENEGEDAKPKMKSGFVPGLAPPKIPDGEKVDFDDIHRKRMEKDLNELKTLIEDHFEKRKKEEEELISLTDRIEKRRSERAEQVKIRAERERERQNKLAEEKARKEDEEAKKKANDDARKKMILSNLTFTGYKTQTGPKRQTEREKKRKILNDRRKELNIDHLKEDKLRDKAQELWDWMRRLEAEKFEYQDKCSKQKYEITVLRNRVSDHQKITKGTRSKRGLRK</sequence>
<evidence type="ECO:0000313" key="8">
    <source>
        <dbReference type="Proteomes" id="UP000677803"/>
    </source>
</evidence>
<evidence type="ECO:0000256" key="1">
    <source>
        <dbReference type="ARBA" id="ARBA00003363"/>
    </source>
</evidence>
<dbReference type="GO" id="GO:0045214">
    <property type="term" value="P:sarcomere organization"/>
    <property type="evidence" value="ECO:0007669"/>
    <property type="project" value="TreeGrafter"/>
</dbReference>
<dbReference type="GO" id="GO:0060048">
    <property type="term" value="P:cardiac muscle contraction"/>
    <property type="evidence" value="ECO:0007669"/>
    <property type="project" value="TreeGrafter"/>
</dbReference>
<dbReference type="SUPFAM" id="SSF90250">
    <property type="entry name" value="Troponin coil-coiled subunits"/>
    <property type="match status" value="1"/>
</dbReference>
<reference evidence="7" key="1">
    <citation type="submission" date="2021-05" db="EMBL/GenBank/DDBJ databases">
        <authorList>
            <person name="Tigano A."/>
        </authorList>
    </citation>
    <scope>NUCLEOTIDE SEQUENCE</scope>
</reference>
<accession>A0A8S4BF62</accession>
<evidence type="ECO:0000256" key="4">
    <source>
        <dbReference type="ARBA" id="ARBA00022990"/>
    </source>
</evidence>
<feature type="compositionally biased region" description="Basic and acidic residues" evidence="6">
    <location>
        <begin position="242"/>
        <end position="252"/>
    </location>
</feature>
<dbReference type="AlphaFoldDB" id="A0A8S4BF62"/>
<comment type="similarity">
    <text evidence="2">Belongs to the troponin T family.</text>
</comment>
<dbReference type="GO" id="GO:0006937">
    <property type="term" value="P:regulation of muscle contraction"/>
    <property type="evidence" value="ECO:0007669"/>
    <property type="project" value="InterPro"/>
</dbReference>
<dbReference type="InterPro" id="IPR027707">
    <property type="entry name" value="TNNT"/>
</dbReference>
<feature type="compositionally biased region" description="Acidic residues" evidence="6">
    <location>
        <begin position="82"/>
        <end position="107"/>
    </location>
</feature>
<dbReference type="InterPro" id="IPR001978">
    <property type="entry name" value="Troponin"/>
</dbReference>
<feature type="region of interest" description="Disordered" evidence="6">
    <location>
        <begin position="179"/>
        <end position="252"/>
    </location>
</feature>
<evidence type="ECO:0000313" key="7">
    <source>
        <dbReference type="EMBL" id="CAG5978701.1"/>
    </source>
</evidence>
<proteinExistence type="inferred from homology"/>
<keyword evidence="8" id="KW-1185">Reference proteome</keyword>
<keyword evidence="3" id="KW-0597">Phosphoprotein</keyword>
<keyword evidence="5" id="KW-0514">Muscle protein</keyword>
<organism evidence="7 8">
    <name type="scientific">Menidia menidia</name>
    <name type="common">Atlantic silverside</name>
    <dbReference type="NCBI Taxonomy" id="238744"/>
    <lineage>
        <taxon>Eukaryota</taxon>
        <taxon>Metazoa</taxon>
        <taxon>Chordata</taxon>
        <taxon>Craniata</taxon>
        <taxon>Vertebrata</taxon>
        <taxon>Euteleostomi</taxon>
        <taxon>Actinopterygii</taxon>
        <taxon>Neopterygii</taxon>
        <taxon>Teleostei</taxon>
        <taxon>Neoteleostei</taxon>
        <taxon>Acanthomorphata</taxon>
        <taxon>Ovalentaria</taxon>
        <taxon>Atherinomorphae</taxon>
        <taxon>Atheriniformes</taxon>
        <taxon>Atherinopsidae</taxon>
        <taxon>Menidiinae</taxon>
        <taxon>Menidia</taxon>
    </lineage>
</organism>
<dbReference type="OrthoDB" id="330499at2759"/>
<name>A0A8S4BF62_9TELE</name>
<dbReference type="Proteomes" id="UP000677803">
    <property type="component" value="Unassembled WGS sequence"/>
</dbReference>
<evidence type="ECO:0000256" key="2">
    <source>
        <dbReference type="ARBA" id="ARBA00008330"/>
    </source>
</evidence>
<dbReference type="PANTHER" id="PTHR11521:SF5">
    <property type="entry name" value="TROPONIN T, CARDIAC MUSCLE"/>
    <property type="match status" value="1"/>
</dbReference>
<evidence type="ECO:0000256" key="5">
    <source>
        <dbReference type="ARBA" id="ARBA00023179"/>
    </source>
</evidence>
<gene>
    <name evidence="7" type="ORF">MMEN_LOCUS16028</name>
</gene>
<feature type="region of interest" description="Disordered" evidence="6">
    <location>
        <begin position="82"/>
        <end position="134"/>
    </location>
</feature>
<comment type="function">
    <text evidence="1">Troponin T is the tropomyosin-binding subunit of troponin, the thin filament regulatory complex which confers calcium-sensitivity to striated muscle actomyosin ATPase activity.</text>
</comment>
<feature type="compositionally biased region" description="Basic and acidic residues" evidence="6">
    <location>
        <begin position="179"/>
        <end position="222"/>
    </location>
</feature>
<dbReference type="PANTHER" id="PTHR11521">
    <property type="entry name" value="TROPONIN T"/>
    <property type="match status" value="1"/>
</dbReference>
<dbReference type="GO" id="GO:0031013">
    <property type="term" value="F:troponin I binding"/>
    <property type="evidence" value="ECO:0007669"/>
    <property type="project" value="TreeGrafter"/>
</dbReference>
<keyword evidence="4" id="KW-0007">Acetylation</keyword>
<protein>
    <submittedName>
        <fullName evidence="7">(Atlantic silverside) hypothetical protein</fullName>
    </submittedName>
</protein>
<feature type="compositionally biased region" description="Polar residues" evidence="6">
    <location>
        <begin position="227"/>
        <end position="241"/>
    </location>
</feature>
<dbReference type="EMBL" id="CAJRST010033334">
    <property type="protein sequence ID" value="CAG5978701.1"/>
    <property type="molecule type" value="Genomic_DNA"/>
</dbReference>
<dbReference type="InterPro" id="IPR038077">
    <property type="entry name" value="Troponin_sf"/>
</dbReference>
<dbReference type="GO" id="GO:0005523">
    <property type="term" value="F:tropomyosin binding"/>
    <property type="evidence" value="ECO:0007669"/>
    <property type="project" value="TreeGrafter"/>
</dbReference>
<dbReference type="Pfam" id="PF00992">
    <property type="entry name" value="Troponin"/>
    <property type="match status" value="1"/>
</dbReference>
<evidence type="ECO:0000256" key="3">
    <source>
        <dbReference type="ARBA" id="ARBA00022553"/>
    </source>
</evidence>
<comment type="caution">
    <text evidence="7">The sequence shown here is derived from an EMBL/GenBank/DDBJ whole genome shotgun (WGS) entry which is preliminary data.</text>
</comment>
<evidence type="ECO:0000256" key="6">
    <source>
        <dbReference type="SAM" id="MobiDB-lite"/>
    </source>
</evidence>
<dbReference type="GO" id="GO:0005861">
    <property type="term" value="C:troponin complex"/>
    <property type="evidence" value="ECO:0007669"/>
    <property type="project" value="InterPro"/>
</dbReference>
<dbReference type="Gene3D" id="1.20.5.350">
    <property type="match status" value="1"/>
</dbReference>
<dbReference type="GO" id="GO:0030172">
    <property type="term" value="F:troponin C binding"/>
    <property type="evidence" value="ECO:0007669"/>
    <property type="project" value="TreeGrafter"/>
</dbReference>